<evidence type="ECO:0000313" key="3">
    <source>
        <dbReference type="Proteomes" id="UP000274504"/>
    </source>
</evidence>
<proteinExistence type="predicted"/>
<feature type="compositionally biased region" description="Acidic residues" evidence="1">
    <location>
        <begin position="174"/>
        <end position="187"/>
    </location>
</feature>
<reference evidence="4" key="1">
    <citation type="submission" date="2017-02" db="UniProtKB">
        <authorList>
            <consortium name="WormBaseParasite"/>
        </authorList>
    </citation>
    <scope>IDENTIFICATION</scope>
</reference>
<dbReference type="Proteomes" id="UP000274504">
    <property type="component" value="Unassembled WGS sequence"/>
</dbReference>
<name>A0A0R3SL58_HYMDI</name>
<dbReference type="OrthoDB" id="6282440at2759"/>
<evidence type="ECO:0000313" key="2">
    <source>
        <dbReference type="EMBL" id="VDL57989.1"/>
    </source>
</evidence>
<protein>
    <submittedName>
        <fullName evidence="4">DFRP_C domain-containing protein</fullName>
    </submittedName>
</protein>
<dbReference type="EMBL" id="UYSG01003180">
    <property type="protein sequence ID" value="VDL57989.1"/>
    <property type="molecule type" value="Genomic_DNA"/>
</dbReference>
<feature type="region of interest" description="Disordered" evidence="1">
    <location>
        <begin position="166"/>
        <end position="187"/>
    </location>
</feature>
<evidence type="ECO:0000313" key="4">
    <source>
        <dbReference type="WBParaSite" id="HDID_0000567301-mRNA-1"/>
    </source>
</evidence>
<evidence type="ECO:0000256" key="1">
    <source>
        <dbReference type="SAM" id="MobiDB-lite"/>
    </source>
</evidence>
<sequence length="187" mass="20554">TIELRGEGGVYENEPEQRDDVVRGGETDEAPAPGDVKWASAAKERFMKDAEERAKAVKKTEKISLVEGAVGPTVYESQPANSAADAKADQEEGEQLVGAFATSAKQRFLEKQKEAEEAAKKKATPGIASHQLFDTYLKQTQNIDIWSEMPKESGVFENVPAARREGVVVSGTYSDEEEEEDDEEEEE</sequence>
<feature type="compositionally biased region" description="Basic and acidic residues" evidence="1">
    <location>
        <begin position="15"/>
        <end position="26"/>
    </location>
</feature>
<feature type="region of interest" description="Disordered" evidence="1">
    <location>
        <begin position="1"/>
        <end position="34"/>
    </location>
</feature>
<dbReference type="WBParaSite" id="HDID_0000567301-mRNA-1">
    <property type="protein sequence ID" value="HDID_0000567301-mRNA-1"/>
    <property type="gene ID" value="HDID_0000567301"/>
</dbReference>
<reference evidence="2 3" key="2">
    <citation type="submission" date="2018-11" db="EMBL/GenBank/DDBJ databases">
        <authorList>
            <consortium name="Pathogen Informatics"/>
        </authorList>
    </citation>
    <scope>NUCLEOTIDE SEQUENCE [LARGE SCALE GENOMIC DNA]</scope>
</reference>
<dbReference type="AlphaFoldDB" id="A0A0R3SL58"/>
<gene>
    <name evidence="2" type="ORF">HDID_LOCUS5671</name>
</gene>
<accession>A0A0R3SL58</accession>
<organism evidence="4">
    <name type="scientific">Hymenolepis diminuta</name>
    <name type="common">Rat tapeworm</name>
    <dbReference type="NCBI Taxonomy" id="6216"/>
    <lineage>
        <taxon>Eukaryota</taxon>
        <taxon>Metazoa</taxon>
        <taxon>Spiralia</taxon>
        <taxon>Lophotrochozoa</taxon>
        <taxon>Platyhelminthes</taxon>
        <taxon>Cestoda</taxon>
        <taxon>Eucestoda</taxon>
        <taxon>Cyclophyllidea</taxon>
        <taxon>Hymenolepididae</taxon>
        <taxon>Hymenolepis</taxon>
    </lineage>
</organism>